<dbReference type="Gene3D" id="1.10.150.670">
    <property type="entry name" value="Crossover junction endonuclease EME1, DNA-binding domain"/>
    <property type="match status" value="1"/>
</dbReference>
<evidence type="ECO:0000256" key="6">
    <source>
        <dbReference type="ARBA" id="ARBA00022763"/>
    </source>
</evidence>
<evidence type="ECO:0000256" key="4">
    <source>
        <dbReference type="ARBA" id="ARBA00022723"/>
    </source>
</evidence>
<accession>A0AAD7DE90</accession>
<dbReference type="GO" id="GO:0000712">
    <property type="term" value="P:resolution of meiotic recombination intermediates"/>
    <property type="evidence" value="ECO:0007669"/>
    <property type="project" value="TreeGrafter"/>
</dbReference>
<dbReference type="PANTHER" id="PTHR21077">
    <property type="entry name" value="EME1 PROTEIN"/>
    <property type="match status" value="1"/>
</dbReference>
<keyword evidence="15" id="KW-1185">Reference proteome</keyword>
<keyword evidence="9" id="KW-0233">DNA recombination</keyword>
<dbReference type="GO" id="GO:0031573">
    <property type="term" value="P:mitotic intra-S DNA damage checkpoint signaling"/>
    <property type="evidence" value="ECO:0007669"/>
    <property type="project" value="TreeGrafter"/>
</dbReference>
<dbReference type="GO" id="GO:0031297">
    <property type="term" value="P:replication fork processing"/>
    <property type="evidence" value="ECO:0007669"/>
    <property type="project" value="TreeGrafter"/>
</dbReference>
<evidence type="ECO:0000256" key="12">
    <source>
        <dbReference type="ARBA" id="ARBA00023254"/>
    </source>
</evidence>
<dbReference type="GO" id="GO:0008821">
    <property type="term" value="F:crossover junction DNA endonuclease activity"/>
    <property type="evidence" value="ECO:0007669"/>
    <property type="project" value="TreeGrafter"/>
</dbReference>
<dbReference type="InterPro" id="IPR042530">
    <property type="entry name" value="EME1/EME2_C"/>
</dbReference>
<evidence type="ECO:0000256" key="5">
    <source>
        <dbReference type="ARBA" id="ARBA00022759"/>
    </source>
</evidence>
<comment type="caution">
    <text evidence="14">The sequence shown here is derived from an EMBL/GenBank/DDBJ whole genome shotgun (WGS) entry which is preliminary data.</text>
</comment>
<evidence type="ECO:0008006" key="16">
    <source>
        <dbReference type="Google" id="ProtNLM"/>
    </source>
</evidence>
<evidence type="ECO:0000313" key="15">
    <source>
        <dbReference type="Proteomes" id="UP001221757"/>
    </source>
</evidence>
<comment type="cofactor">
    <cofactor evidence="1">
        <name>Mg(2+)</name>
        <dbReference type="ChEBI" id="CHEBI:18420"/>
    </cofactor>
</comment>
<organism evidence="14 15">
    <name type="scientific">Mycena rosella</name>
    <name type="common">Pink bonnet</name>
    <name type="synonym">Agaricus rosellus</name>
    <dbReference type="NCBI Taxonomy" id="1033263"/>
    <lineage>
        <taxon>Eukaryota</taxon>
        <taxon>Fungi</taxon>
        <taxon>Dikarya</taxon>
        <taxon>Basidiomycota</taxon>
        <taxon>Agaricomycotina</taxon>
        <taxon>Agaricomycetes</taxon>
        <taxon>Agaricomycetidae</taxon>
        <taxon>Agaricales</taxon>
        <taxon>Marasmiineae</taxon>
        <taxon>Mycenaceae</taxon>
        <taxon>Mycena</taxon>
    </lineage>
</organism>
<dbReference type="GO" id="GO:0048476">
    <property type="term" value="C:Holliday junction resolvase complex"/>
    <property type="evidence" value="ECO:0007669"/>
    <property type="project" value="InterPro"/>
</dbReference>
<keyword evidence="4" id="KW-0479">Metal-binding</keyword>
<dbReference type="Pfam" id="PF21292">
    <property type="entry name" value="EME1-MUS81_C"/>
    <property type="match status" value="1"/>
</dbReference>
<keyword evidence="10" id="KW-0234">DNA repair</keyword>
<dbReference type="PANTHER" id="PTHR21077:SF5">
    <property type="entry name" value="CROSSOVER JUNCTION ENDONUCLEASE MMS4"/>
    <property type="match status" value="1"/>
</dbReference>
<evidence type="ECO:0000256" key="8">
    <source>
        <dbReference type="ARBA" id="ARBA00022842"/>
    </source>
</evidence>
<evidence type="ECO:0000313" key="14">
    <source>
        <dbReference type="EMBL" id="KAJ7689625.1"/>
    </source>
</evidence>
<sequence length="522" mass="57567">MPVPSDVIEISDTDDEVVDAHPLPPPSSQYSQKSFNSDLVDLCSSDDELPVPGDPKFFRGLGSQAKRKRGSSRPASSGSSAVGYAGDSTDEDESPGKVSRNSRTPLFLGESSDEEDSPRRKFVRKSDASKIASFAGESTDEEKSPQRKVVRKKSAASVKAPRKPRKTAEEQAAAKELKEREAAQKKAQKALEKEQKAVEKERKAAQIAREKEEKKQYKAANKLVGDKKATLKDMELVFPPSLADSPLHRAFVEHVAQYEMPVSVADGNFVRRYDVFSWRRTTNKEYDPLAREWLPVAPYVRVEDMYLVYMTADELARCIQQEDGVKNVVRQVRAVCPGQIFLMISGLALYLKRKGGIRYSMAEIERAVAALQMAEHTHLLYVNSVADAVTRLYDLSADLGIKPYKLIERAHLPLCADTQMKTGAGFADTWVKMLEQVHRLTPSAARGIAEAYPNASALFKAYEGAPTGKAREELLAGCRVKHRTDGVERPRPLGSALSQVVGTVMYGTDPLQLVAKAAPGRG</sequence>
<comment type="subcellular location">
    <subcellularLocation>
        <location evidence="2">Nucleus</location>
    </subcellularLocation>
</comment>
<evidence type="ECO:0000256" key="3">
    <source>
        <dbReference type="ARBA" id="ARBA00022722"/>
    </source>
</evidence>
<dbReference type="GO" id="GO:0005634">
    <property type="term" value="C:nucleus"/>
    <property type="evidence" value="ECO:0007669"/>
    <property type="project" value="UniProtKB-SubCell"/>
</dbReference>
<dbReference type="GO" id="GO:0046872">
    <property type="term" value="F:metal ion binding"/>
    <property type="evidence" value="ECO:0007669"/>
    <property type="project" value="UniProtKB-KW"/>
</dbReference>
<keyword evidence="8" id="KW-0460">Magnesium</keyword>
<protein>
    <recommendedName>
        <fullName evidence="16">ERCC4 domain-containing protein</fullName>
    </recommendedName>
</protein>
<evidence type="ECO:0000256" key="13">
    <source>
        <dbReference type="SAM" id="MobiDB-lite"/>
    </source>
</evidence>
<evidence type="ECO:0000256" key="1">
    <source>
        <dbReference type="ARBA" id="ARBA00001946"/>
    </source>
</evidence>
<proteinExistence type="predicted"/>
<reference evidence="14" key="1">
    <citation type="submission" date="2023-03" db="EMBL/GenBank/DDBJ databases">
        <title>Massive genome expansion in bonnet fungi (Mycena s.s.) driven by repeated elements and novel gene families across ecological guilds.</title>
        <authorList>
            <consortium name="Lawrence Berkeley National Laboratory"/>
            <person name="Harder C.B."/>
            <person name="Miyauchi S."/>
            <person name="Viragh M."/>
            <person name="Kuo A."/>
            <person name="Thoen E."/>
            <person name="Andreopoulos B."/>
            <person name="Lu D."/>
            <person name="Skrede I."/>
            <person name="Drula E."/>
            <person name="Henrissat B."/>
            <person name="Morin E."/>
            <person name="Kohler A."/>
            <person name="Barry K."/>
            <person name="LaButti K."/>
            <person name="Morin E."/>
            <person name="Salamov A."/>
            <person name="Lipzen A."/>
            <person name="Mereny Z."/>
            <person name="Hegedus B."/>
            <person name="Baldrian P."/>
            <person name="Stursova M."/>
            <person name="Weitz H."/>
            <person name="Taylor A."/>
            <person name="Grigoriev I.V."/>
            <person name="Nagy L.G."/>
            <person name="Martin F."/>
            <person name="Kauserud H."/>
        </authorList>
    </citation>
    <scope>NUCLEOTIDE SEQUENCE</scope>
    <source>
        <strain evidence="14">CBHHK067</strain>
    </source>
</reference>
<dbReference type="EMBL" id="JARKIE010000071">
    <property type="protein sequence ID" value="KAJ7689625.1"/>
    <property type="molecule type" value="Genomic_DNA"/>
</dbReference>
<evidence type="ECO:0000256" key="7">
    <source>
        <dbReference type="ARBA" id="ARBA00022801"/>
    </source>
</evidence>
<keyword evidence="3" id="KW-0540">Nuclease</keyword>
<evidence type="ECO:0000256" key="11">
    <source>
        <dbReference type="ARBA" id="ARBA00023242"/>
    </source>
</evidence>
<feature type="compositionally biased region" description="Low complexity" evidence="13">
    <location>
        <begin position="72"/>
        <end position="87"/>
    </location>
</feature>
<keyword evidence="7" id="KW-0378">Hydrolase</keyword>
<name>A0AAD7DE90_MYCRO</name>
<evidence type="ECO:0000256" key="10">
    <source>
        <dbReference type="ARBA" id="ARBA00023204"/>
    </source>
</evidence>
<keyword evidence="11" id="KW-0539">Nucleus</keyword>
<keyword evidence="6" id="KW-0227">DNA damage</keyword>
<feature type="compositionally biased region" description="Basic and acidic residues" evidence="13">
    <location>
        <begin position="166"/>
        <end position="197"/>
    </location>
</feature>
<dbReference type="GO" id="GO:0006302">
    <property type="term" value="P:double-strand break repair"/>
    <property type="evidence" value="ECO:0007669"/>
    <property type="project" value="TreeGrafter"/>
</dbReference>
<dbReference type="InterPro" id="IPR033310">
    <property type="entry name" value="Mms4/EME1/EME2"/>
</dbReference>
<keyword evidence="12" id="KW-0469">Meiosis</keyword>
<evidence type="ECO:0000256" key="9">
    <source>
        <dbReference type="ARBA" id="ARBA00023172"/>
    </source>
</evidence>
<feature type="compositionally biased region" description="Polar residues" evidence="13">
    <location>
        <begin position="28"/>
        <end position="37"/>
    </location>
</feature>
<dbReference type="Proteomes" id="UP001221757">
    <property type="component" value="Unassembled WGS sequence"/>
</dbReference>
<feature type="compositionally biased region" description="Basic residues" evidence="13">
    <location>
        <begin position="146"/>
        <end position="165"/>
    </location>
</feature>
<dbReference type="AlphaFoldDB" id="A0AAD7DE90"/>
<feature type="region of interest" description="Disordered" evidence="13">
    <location>
        <begin position="1"/>
        <end position="197"/>
    </location>
</feature>
<keyword evidence="5" id="KW-0255">Endonuclease</keyword>
<gene>
    <name evidence="14" type="ORF">B0H17DRAFT_1066351</name>
</gene>
<evidence type="ECO:0000256" key="2">
    <source>
        <dbReference type="ARBA" id="ARBA00004123"/>
    </source>
</evidence>